<feature type="transmembrane region" description="Helical" evidence="10">
    <location>
        <begin position="552"/>
        <end position="573"/>
    </location>
</feature>
<dbReference type="Proteomes" id="UP001162480">
    <property type="component" value="Chromosome 3"/>
</dbReference>
<feature type="compositionally biased region" description="Polar residues" evidence="9">
    <location>
        <begin position="496"/>
        <end position="512"/>
    </location>
</feature>
<dbReference type="EMBL" id="OX597816">
    <property type="protein sequence ID" value="CAI9719121.1"/>
    <property type="molecule type" value="Genomic_DNA"/>
</dbReference>
<dbReference type="GO" id="GO:0016907">
    <property type="term" value="F:G protein-coupled acetylcholine receptor activity"/>
    <property type="evidence" value="ECO:0007669"/>
    <property type="project" value="TreeGrafter"/>
</dbReference>
<evidence type="ECO:0000256" key="10">
    <source>
        <dbReference type="SAM" id="Phobius"/>
    </source>
</evidence>
<protein>
    <submittedName>
        <fullName evidence="12">Muscarinic acetylcholine receptor M1-like</fullName>
    </submittedName>
</protein>
<evidence type="ECO:0000313" key="13">
    <source>
        <dbReference type="Proteomes" id="UP001162480"/>
    </source>
</evidence>
<dbReference type="SUPFAM" id="SSF81321">
    <property type="entry name" value="Family A G protein-coupled receptor-like"/>
    <property type="match status" value="1"/>
</dbReference>
<dbReference type="GO" id="GO:0007197">
    <property type="term" value="P:adenylate cyclase-inhibiting G protein-coupled acetylcholine receptor signaling pathway"/>
    <property type="evidence" value="ECO:0007669"/>
    <property type="project" value="TreeGrafter"/>
</dbReference>
<keyword evidence="6 10" id="KW-0472">Membrane</keyword>
<proteinExistence type="predicted"/>
<evidence type="ECO:0000256" key="3">
    <source>
        <dbReference type="ARBA" id="ARBA00022692"/>
    </source>
</evidence>
<feature type="compositionally biased region" description="Basic residues" evidence="9">
    <location>
        <begin position="106"/>
        <end position="118"/>
    </location>
</feature>
<feature type="region of interest" description="Disordered" evidence="9">
    <location>
        <begin position="375"/>
        <end position="394"/>
    </location>
</feature>
<feature type="transmembrane region" description="Helical" evidence="10">
    <location>
        <begin position="593"/>
        <end position="612"/>
    </location>
</feature>
<accession>A0AA36EYM0</accession>
<feature type="compositionally biased region" description="Basic and acidic residues" evidence="9">
    <location>
        <begin position="45"/>
        <end position="54"/>
    </location>
</feature>
<feature type="region of interest" description="Disordered" evidence="9">
    <location>
        <begin position="418"/>
        <end position="512"/>
    </location>
</feature>
<dbReference type="PANTHER" id="PTHR24247:SF191">
    <property type="entry name" value="MUSCARINIC ACETYLCHOLINE RECEPTOR, B-TYPE, ISOFORM A"/>
    <property type="match status" value="1"/>
</dbReference>
<evidence type="ECO:0000256" key="5">
    <source>
        <dbReference type="ARBA" id="ARBA00023040"/>
    </source>
</evidence>
<keyword evidence="2" id="KW-1003">Cell membrane</keyword>
<keyword evidence="3 10" id="KW-0812">Transmembrane</keyword>
<feature type="compositionally biased region" description="Basic and acidic residues" evidence="9">
    <location>
        <begin position="422"/>
        <end position="431"/>
    </location>
</feature>
<dbReference type="Gene3D" id="1.20.1070.10">
    <property type="entry name" value="Rhodopsin 7-helix transmembrane proteins"/>
    <property type="match status" value="1"/>
</dbReference>
<dbReference type="InterPro" id="IPR000276">
    <property type="entry name" value="GPCR_Rhodpsn"/>
</dbReference>
<dbReference type="InterPro" id="IPR017452">
    <property type="entry name" value="GPCR_Rhodpsn_7TM"/>
</dbReference>
<evidence type="ECO:0000256" key="9">
    <source>
        <dbReference type="SAM" id="MobiDB-lite"/>
    </source>
</evidence>
<feature type="compositionally biased region" description="Basic and acidic residues" evidence="9">
    <location>
        <begin position="17"/>
        <end position="31"/>
    </location>
</feature>
<dbReference type="GO" id="GO:0030425">
    <property type="term" value="C:dendrite"/>
    <property type="evidence" value="ECO:0007669"/>
    <property type="project" value="TreeGrafter"/>
</dbReference>
<evidence type="ECO:0000256" key="8">
    <source>
        <dbReference type="ARBA" id="ARBA00023224"/>
    </source>
</evidence>
<evidence type="ECO:0000313" key="12">
    <source>
        <dbReference type="EMBL" id="CAI9719121.1"/>
    </source>
</evidence>
<reference evidence="12" key="1">
    <citation type="submission" date="2023-08" db="EMBL/GenBank/DDBJ databases">
        <authorList>
            <person name="Alioto T."/>
            <person name="Alioto T."/>
            <person name="Gomez Garrido J."/>
        </authorList>
    </citation>
    <scope>NUCLEOTIDE SEQUENCE</scope>
</reference>
<keyword evidence="7" id="KW-0675">Receptor</keyword>
<evidence type="ECO:0000256" key="6">
    <source>
        <dbReference type="ARBA" id="ARBA00023136"/>
    </source>
</evidence>
<organism evidence="12 13">
    <name type="scientific">Octopus vulgaris</name>
    <name type="common">Common octopus</name>
    <dbReference type="NCBI Taxonomy" id="6645"/>
    <lineage>
        <taxon>Eukaryota</taxon>
        <taxon>Metazoa</taxon>
        <taxon>Spiralia</taxon>
        <taxon>Lophotrochozoa</taxon>
        <taxon>Mollusca</taxon>
        <taxon>Cephalopoda</taxon>
        <taxon>Coleoidea</taxon>
        <taxon>Octopodiformes</taxon>
        <taxon>Octopoda</taxon>
        <taxon>Incirrata</taxon>
        <taxon>Octopodidae</taxon>
        <taxon>Octopus</taxon>
    </lineage>
</organism>
<dbReference type="PROSITE" id="PS50262">
    <property type="entry name" value="G_PROTEIN_RECEP_F1_2"/>
    <property type="match status" value="1"/>
</dbReference>
<dbReference type="PRINTS" id="PR00237">
    <property type="entry name" value="GPCRRHODOPSN"/>
</dbReference>
<keyword evidence="5" id="KW-0297">G-protein coupled receptor</keyword>
<comment type="subcellular location">
    <subcellularLocation>
        <location evidence="1">Cell membrane</location>
        <topology evidence="1">Multi-pass membrane protein</topology>
    </subcellularLocation>
</comment>
<evidence type="ECO:0000256" key="2">
    <source>
        <dbReference type="ARBA" id="ARBA00022475"/>
    </source>
</evidence>
<dbReference type="PANTHER" id="PTHR24247">
    <property type="entry name" value="5-HYDROXYTRYPTAMINE RECEPTOR"/>
    <property type="match status" value="1"/>
</dbReference>
<keyword evidence="4 10" id="KW-1133">Transmembrane helix</keyword>
<keyword evidence="13" id="KW-1185">Reference proteome</keyword>
<feature type="compositionally biased region" description="Polar residues" evidence="9">
    <location>
        <begin position="121"/>
        <end position="137"/>
    </location>
</feature>
<dbReference type="AlphaFoldDB" id="A0AA36EYM0"/>
<keyword evidence="8" id="KW-0807">Transducer</keyword>
<evidence type="ECO:0000256" key="7">
    <source>
        <dbReference type="ARBA" id="ARBA00023170"/>
    </source>
</evidence>
<dbReference type="GO" id="GO:0004993">
    <property type="term" value="F:G protein-coupled serotonin receptor activity"/>
    <property type="evidence" value="ECO:0007669"/>
    <property type="project" value="TreeGrafter"/>
</dbReference>
<gene>
    <name evidence="12" type="ORF">OCTVUL_1B029449</name>
</gene>
<feature type="domain" description="G-protein coupled receptors family 1 profile" evidence="11">
    <location>
        <begin position="532"/>
        <end position="609"/>
    </location>
</feature>
<sequence>MEMATDQIRQAHSLRAGHADKTGAGKDHKDGNNVAMTTTSFSSKRNSEKEEERSSSPAFASDDENSSQSPKPSKKPSPKDLPQLLCDIGKVPAGLIEDAPMATSKSHIKANGSKKTKGNLKFSTKQSQKGKNNVAESLNNRSMSNANTNTVMALYEPAEVKTAQKSSRSTSLVDKQNSTIPLLINETNKFAFEEGIKETENILKNEGNAAEDDEEEDLIDCSIPHLAAESAESIKLLPEIMPDTTYTGDNNLITLDSCEPESNEVQNSPVWKRRSLVKYSASSPAIDLTATSSAVAEASYSSYDEDGGEGGEGEMTSLLQQCISQPSVMMTATTTTTPPPITMSSEITTAEMEPEIDNTAATILTMAMEEIPKVNSTASDFSPHCPDKSFQFPDTDYEKEHKNVANEGAILENYENTQEQLEEQHQQHDPQQEQTQIEQEEEQEKPQQTEDSNEQQKELQQEQEQKQQHLEEEQTEKQQKQDPQQKQEKHKLQKPHTANNQNDDLTSVTSKRNLKYSSPFQTIVKNMGKQKVRRRSKKEKTKSKSENRARKALRTITFILGAFVLCWTPYHLMVAIIGMGGGNSEVSVTLYKITYWLCYLNSPINPFCYAFANVQFKRTFLRILRFDWHRT</sequence>
<dbReference type="Pfam" id="PF00001">
    <property type="entry name" value="7tm_1"/>
    <property type="match status" value="1"/>
</dbReference>
<feature type="region of interest" description="Disordered" evidence="9">
    <location>
        <begin position="525"/>
        <end position="548"/>
    </location>
</feature>
<evidence type="ECO:0000256" key="1">
    <source>
        <dbReference type="ARBA" id="ARBA00004651"/>
    </source>
</evidence>
<dbReference type="GO" id="GO:0007187">
    <property type="term" value="P:G protein-coupled receptor signaling pathway, coupled to cyclic nucleotide second messenger"/>
    <property type="evidence" value="ECO:0007669"/>
    <property type="project" value="TreeGrafter"/>
</dbReference>
<feature type="region of interest" description="Disordered" evidence="9">
    <location>
        <begin position="103"/>
        <end position="137"/>
    </location>
</feature>
<feature type="compositionally biased region" description="Basic and acidic residues" evidence="9">
    <location>
        <begin position="444"/>
        <end position="487"/>
    </location>
</feature>
<feature type="compositionally biased region" description="Basic residues" evidence="9">
    <location>
        <begin position="528"/>
        <end position="541"/>
    </location>
</feature>
<name>A0AA36EYM0_OCTVU</name>
<evidence type="ECO:0000259" key="11">
    <source>
        <dbReference type="PROSITE" id="PS50262"/>
    </source>
</evidence>
<dbReference type="GO" id="GO:0005886">
    <property type="term" value="C:plasma membrane"/>
    <property type="evidence" value="ECO:0007669"/>
    <property type="project" value="UniProtKB-SubCell"/>
</dbReference>
<dbReference type="GO" id="GO:0045202">
    <property type="term" value="C:synapse"/>
    <property type="evidence" value="ECO:0007669"/>
    <property type="project" value="TreeGrafter"/>
</dbReference>
<evidence type="ECO:0000256" key="4">
    <source>
        <dbReference type="ARBA" id="ARBA00022989"/>
    </source>
</evidence>
<feature type="region of interest" description="Disordered" evidence="9">
    <location>
        <begin position="1"/>
        <end position="85"/>
    </location>
</feature>